<evidence type="ECO:0000256" key="2">
    <source>
        <dbReference type="PIRSR" id="PIRSR640198-2"/>
    </source>
</evidence>
<feature type="binding site" evidence="2">
    <location>
        <begin position="115"/>
        <end position="122"/>
    </location>
    <ligand>
        <name>ATP</name>
        <dbReference type="ChEBI" id="CHEBI:30616"/>
    </ligand>
</feature>
<reference evidence="4 5" key="1">
    <citation type="submission" date="2020-11" db="EMBL/GenBank/DDBJ databases">
        <title>Treponema Peruensis nv. sp., first commensal Treponema isolated from human feces.</title>
        <authorList>
            <person name="Belkhou C."/>
            <person name="Raes J."/>
        </authorList>
    </citation>
    <scope>NUCLEOTIDE SEQUENCE [LARGE SCALE GENOMIC DNA]</scope>
    <source>
        <strain evidence="4 5">RCC2812</strain>
    </source>
</reference>
<dbReference type="Gene3D" id="1.10.10.10">
    <property type="entry name" value="Winged helix-like DNA-binding domain superfamily/Winged helix DNA-binding domain"/>
    <property type="match status" value="1"/>
</dbReference>
<protein>
    <submittedName>
        <fullName evidence="4">Fic family protein</fullName>
    </submittedName>
</protein>
<dbReference type="KEGG" id="tper:IWA51_01850"/>
<keyword evidence="5" id="KW-1185">Reference proteome</keyword>
<feature type="binding site" evidence="2">
    <location>
        <begin position="62"/>
        <end position="70"/>
    </location>
    <ligand>
        <name>ATP</name>
        <dbReference type="ChEBI" id="CHEBI:30616"/>
    </ligand>
</feature>
<dbReference type="InterPro" id="IPR003812">
    <property type="entry name" value="Fido"/>
</dbReference>
<gene>
    <name evidence="4" type="ORF">IWA51_01850</name>
</gene>
<feature type="active site" evidence="1">
    <location>
        <position position="111"/>
    </location>
</feature>
<name>A0A7T3RE12_9SPIR</name>
<dbReference type="InterPro" id="IPR040198">
    <property type="entry name" value="Fido_containing"/>
</dbReference>
<dbReference type="InterPro" id="IPR036388">
    <property type="entry name" value="WH-like_DNA-bd_sf"/>
</dbReference>
<accession>A0A7T3RE12</accession>
<dbReference type="SUPFAM" id="SSF46785">
    <property type="entry name" value="Winged helix' DNA-binding domain"/>
    <property type="match status" value="1"/>
</dbReference>
<feature type="domain" description="Fido" evidence="3">
    <location>
        <begin position="32"/>
        <end position="174"/>
    </location>
</feature>
<dbReference type="EMBL" id="CP064936">
    <property type="protein sequence ID" value="QQA01386.1"/>
    <property type="molecule type" value="Genomic_DNA"/>
</dbReference>
<evidence type="ECO:0000313" key="4">
    <source>
        <dbReference type="EMBL" id="QQA01386.1"/>
    </source>
</evidence>
<evidence type="ECO:0000313" key="5">
    <source>
        <dbReference type="Proteomes" id="UP000595224"/>
    </source>
</evidence>
<keyword evidence="2" id="KW-0067">ATP-binding</keyword>
<dbReference type="GO" id="GO:0005524">
    <property type="term" value="F:ATP binding"/>
    <property type="evidence" value="ECO:0007669"/>
    <property type="project" value="UniProtKB-KW"/>
</dbReference>
<dbReference type="Proteomes" id="UP000595224">
    <property type="component" value="Chromosome"/>
</dbReference>
<organism evidence="4 5">
    <name type="scientific">Treponema peruense</name>
    <dbReference type="NCBI Taxonomy" id="2787628"/>
    <lineage>
        <taxon>Bacteria</taxon>
        <taxon>Pseudomonadati</taxon>
        <taxon>Spirochaetota</taxon>
        <taxon>Spirochaetia</taxon>
        <taxon>Spirochaetales</taxon>
        <taxon>Treponemataceae</taxon>
        <taxon>Treponema</taxon>
    </lineage>
</organism>
<keyword evidence="2" id="KW-0547">Nucleotide-binding</keyword>
<proteinExistence type="predicted"/>
<dbReference type="PANTHER" id="PTHR13504:SF38">
    <property type="entry name" value="FIDO DOMAIN-CONTAINING PROTEIN"/>
    <property type="match status" value="1"/>
</dbReference>
<dbReference type="InterPro" id="IPR036390">
    <property type="entry name" value="WH_DNA-bd_sf"/>
</dbReference>
<dbReference type="InterPro" id="IPR036597">
    <property type="entry name" value="Fido-like_dom_sf"/>
</dbReference>
<dbReference type="Pfam" id="PF02661">
    <property type="entry name" value="Fic"/>
    <property type="match status" value="1"/>
</dbReference>
<dbReference type="Gene3D" id="1.10.3290.10">
    <property type="entry name" value="Fido-like domain"/>
    <property type="match status" value="1"/>
</dbReference>
<dbReference type="AlphaFoldDB" id="A0A7T3RE12"/>
<dbReference type="SUPFAM" id="SSF140931">
    <property type="entry name" value="Fic-like"/>
    <property type="match status" value="1"/>
</dbReference>
<feature type="binding site" evidence="2">
    <location>
        <begin position="152"/>
        <end position="153"/>
    </location>
    <ligand>
        <name>ATP</name>
        <dbReference type="ChEBI" id="CHEBI:30616"/>
    </ligand>
</feature>
<dbReference type="PANTHER" id="PTHR13504">
    <property type="entry name" value="FIDO DOMAIN-CONTAINING PROTEIN DDB_G0283145"/>
    <property type="match status" value="1"/>
</dbReference>
<evidence type="ECO:0000256" key="1">
    <source>
        <dbReference type="PIRSR" id="PIRSR640198-1"/>
    </source>
</evidence>
<dbReference type="RefSeq" id="WP_198442925.1">
    <property type="nucleotide sequence ID" value="NZ_CBCSHE010000012.1"/>
</dbReference>
<dbReference type="PROSITE" id="PS51459">
    <property type="entry name" value="FIDO"/>
    <property type="match status" value="1"/>
</dbReference>
<evidence type="ECO:0000259" key="3">
    <source>
        <dbReference type="PROSITE" id="PS51459"/>
    </source>
</evidence>
<sequence>MYGKNVVAPLREIQEVKNAIKAYELYSKLNPYSVEDLLKAHGVLMAALTDDAGHFRHGGVGVFSKQGCVHMAPPAERVPTLIADLFEWLKNAPDHLLIKSCVFHYEFEFIHPFSDGNGRTGRLWQSLILGKLNPCFEHLPVENMVYENQEEYYEAINKSTENADCGVFIDFMLQEILFALKKHRGDPINHQNDPINDLLNDPINLLVDLIKKSPEKTYSEYAMQLGKSEATVKRLIGELKKQGKIERMGAKKNGWWKVNE</sequence>